<evidence type="ECO:0000256" key="1">
    <source>
        <dbReference type="SAM" id="MobiDB-lite"/>
    </source>
</evidence>
<keyword evidence="4" id="KW-1185">Reference proteome</keyword>
<dbReference type="Proteomes" id="UP000034166">
    <property type="component" value="Unassembled WGS sequence"/>
</dbReference>
<comment type="caution">
    <text evidence="3">The sequence shown here is derived from an EMBL/GenBank/DDBJ whole genome shotgun (WGS) entry which is preliminary data.</text>
</comment>
<evidence type="ECO:0000259" key="2">
    <source>
        <dbReference type="Pfam" id="PF13349"/>
    </source>
</evidence>
<dbReference type="Gene3D" id="2.160.20.120">
    <property type="match status" value="1"/>
</dbReference>
<organism evidence="3 4">
    <name type="scientific">Mesobacillus campisalis</name>
    <dbReference type="NCBI Taxonomy" id="1408103"/>
    <lineage>
        <taxon>Bacteria</taxon>
        <taxon>Bacillati</taxon>
        <taxon>Bacillota</taxon>
        <taxon>Bacilli</taxon>
        <taxon>Bacillales</taxon>
        <taxon>Bacillaceae</taxon>
        <taxon>Mesobacillus</taxon>
    </lineage>
</organism>
<feature type="domain" description="DUF4097" evidence="2">
    <location>
        <begin position="42"/>
        <end position="285"/>
    </location>
</feature>
<evidence type="ECO:0000313" key="3">
    <source>
        <dbReference type="EMBL" id="KKK36788.1"/>
    </source>
</evidence>
<sequence>MRGILTIFLVITGLYLAFTNLPSLGWFNWGNERGRALPTDKIKNIEIETSSVQTVVIPEDRKDVETEYEGNGKVTAQLNGDTLEIHAKGPKFQFFNMNNDKEKLKIYVPEDYNQNMEISVGSGFLSFGDGSQGSAMRLKELRVKAGSGRIEIGPLEAGSVDYDLSSGEIVSDSLTTKNGVFKVSSGRLKLDQYSGPAEANVSSGELHIKMEKLTGPVEIDVSSGHAELDLPDDADFALNGKISSGNISNSFPLSGENSSSNKIKGQHGSGKHQINLNVSSGNISLH</sequence>
<reference evidence="3 4" key="1">
    <citation type="submission" date="2015-04" db="EMBL/GenBank/DDBJ databases">
        <title>Taxonomic description and genome sequence of Bacillus campisalis sp. nov., a novel member of the genus Bacillus isolated from solar saltern.</title>
        <authorList>
            <person name="Mathan Kumar R."/>
            <person name="Kaur G."/>
            <person name="Kumar A."/>
            <person name="Singh N.K."/>
            <person name="Kaur N."/>
            <person name="Kumar N."/>
            <person name="Mayilraj S."/>
        </authorList>
    </citation>
    <scope>NUCLEOTIDE SEQUENCE [LARGE SCALE GENOMIC DNA]</scope>
    <source>
        <strain evidence="3 4">SA2-6</strain>
    </source>
</reference>
<dbReference type="PATRIC" id="fig|1408103.3.peg.3896"/>
<feature type="region of interest" description="Disordered" evidence="1">
    <location>
        <begin position="249"/>
        <end position="286"/>
    </location>
</feature>
<dbReference type="AlphaFoldDB" id="A0A0M2SRK7"/>
<accession>A0A0M2SRK7</accession>
<dbReference type="InterPro" id="IPR025164">
    <property type="entry name" value="Toastrack_DUF4097"/>
</dbReference>
<protein>
    <recommendedName>
        <fullName evidence="2">DUF4097 domain-containing protein</fullName>
    </recommendedName>
</protein>
<proteinExistence type="predicted"/>
<gene>
    <name evidence="3" type="ORF">WQ57_17555</name>
</gene>
<name>A0A0M2SRK7_9BACI</name>
<feature type="compositionally biased region" description="Polar residues" evidence="1">
    <location>
        <begin position="251"/>
        <end position="263"/>
    </location>
</feature>
<feature type="compositionally biased region" description="Polar residues" evidence="1">
    <location>
        <begin position="272"/>
        <end position="286"/>
    </location>
</feature>
<evidence type="ECO:0000313" key="4">
    <source>
        <dbReference type="Proteomes" id="UP000034166"/>
    </source>
</evidence>
<dbReference type="EMBL" id="LAYY01000023">
    <property type="protein sequence ID" value="KKK36788.1"/>
    <property type="molecule type" value="Genomic_DNA"/>
</dbReference>
<dbReference type="Pfam" id="PF13349">
    <property type="entry name" value="DUF4097"/>
    <property type="match status" value="1"/>
</dbReference>